<evidence type="ECO:0000256" key="1">
    <source>
        <dbReference type="ARBA" id="ARBA00008857"/>
    </source>
</evidence>
<keyword evidence="7" id="KW-1185">Reference proteome</keyword>
<dbReference type="Gene3D" id="1.10.150.130">
    <property type="match status" value="1"/>
</dbReference>
<dbReference type="InterPro" id="IPR010998">
    <property type="entry name" value="Integrase_recombinase_N"/>
</dbReference>
<feature type="domain" description="Tyr recombinase" evidence="5">
    <location>
        <begin position="252"/>
        <end position="435"/>
    </location>
</feature>
<dbReference type="Pfam" id="PF00589">
    <property type="entry name" value="Phage_integrase"/>
    <property type="match status" value="1"/>
</dbReference>
<evidence type="ECO:0000256" key="3">
    <source>
        <dbReference type="ARBA" id="ARBA00023125"/>
    </source>
</evidence>
<name>A0ABW7G9U9_9BURK</name>
<evidence type="ECO:0000256" key="2">
    <source>
        <dbReference type="ARBA" id="ARBA00022908"/>
    </source>
</evidence>
<dbReference type="Proteomes" id="UP001606305">
    <property type="component" value="Unassembled WGS sequence"/>
</dbReference>
<dbReference type="Gene3D" id="1.10.443.10">
    <property type="entry name" value="Intergrase catalytic core"/>
    <property type="match status" value="1"/>
</dbReference>
<dbReference type="SUPFAM" id="SSF56349">
    <property type="entry name" value="DNA breaking-rejoining enzymes"/>
    <property type="match status" value="1"/>
</dbReference>
<gene>
    <name evidence="6" type="ORF">ACG00X_17990</name>
</gene>
<dbReference type="EMBL" id="JBIGIA010000015">
    <property type="protein sequence ID" value="MFG6458733.1"/>
    <property type="molecule type" value="Genomic_DNA"/>
</dbReference>
<dbReference type="InterPro" id="IPR002104">
    <property type="entry name" value="Integrase_catalytic"/>
</dbReference>
<evidence type="ECO:0000256" key="4">
    <source>
        <dbReference type="ARBA" id="ARBA00023172"/>
    </source>
</evidence>
<keyword evidence="2" id="KW-0229">DNA integration</keyword>
<sequence>MKSSKVKLTVPVVKAHACPAGTSQLILWDTEVRGLGIRALPDHIKDGVTVRGAKTYVFQGRVKGAGIERRITIGRVDAMPLEGDDTSKDEARHGARQRARKLRNMMDMGRDPQAEQEQARVSKVVDAERTKAEAVTLDDVRVHYIANKKTRNGPLKANTIRDINIHVDKSFAAWKDKPIKAITRAMCEARHAELARGGLNGDRPAPTSARGAFVILRALINWAMDKYRVGDEPLIRENPVRVLKGQMAPPRARSDMVPMERIGHVWEALRSIRSAPALPTAHTQADVLAFMLLTGARKEETLGLTWDRVDLRDDAGSWHLPDSKNGRPWTFPLSAPARALIAARPRRKGCEYVFQAAKGNSPIGVPRGAAMRAVIEAAGCAQTRHSLRATFTTLALNVLRIDLDTVELLTGHVPTTVVNRHYRETSDLRWAAPEVERIGAWIVTQANIAAGRNVVKLPRKKSA</sequence>
<dbReference type="PANTHER" id="PTHR30629">
    <property type="entry name" value="PROPHAGE INTEGRASE"/>
    <property type="match status" value="1"/>
</dbReference>
<dbReference type="Gene3D" id="3.30.160.390">
    <property type="entry name" value="Integrase, DNA-binding domain"/>
    <property type="match status" value="1"/>
</dbReference>
<reference evidence="6 7" key="1">
    <citation type="submission" date="2024-09" db="EMBL/GenBank/DDBJ databases">
        <title>Novel species of the genus Pelomonas and Roseateles isolated from streams.</title>
        <authorList>
            <person name="Lu H."/>
        </authorList>
    </citation>
    <scope>NUCLEOTIDE SEQUENCE [LARGE SCALE GENOMIC DNA]</scope>
    <source>
        <strain evidence="6 7">BYS96W</strain>
    </source>
</reference>
<proteinExistence type="inferred from homology"/>
<dbReference type="PROSITE" id="PS51898">
    <property type="entry name" value="TYR_RECOMBINASE"/>
    <property type="match status" value="1"/>
</dbReference>
<organism evidence="6 7">
    <name type="scientific">Pelomonas nitida</name>
    <dbReference type="NCBI Taxonomy" id="3299027"/>
    <lineage>
        <taxon>Bacteria</taxon>
        <taxon>Pseudomonadati</taxon>
        <taxon>Pseudomonadota</taxon>
        <taxon>Betaproteobacteria</taxon>
        <taxon>Burkholderiales</taxon>
        <taxon>Sphaerotilaceae</taxon>
        <taxon>Roseateles</taxon>
    </lineage>
</organism>
<keyword evidence="4" id="KW-0233">DNA recombination</keyword>
<comment type="similarity">
    <text evidence="1">Belongs to the 'phage' integrase family.</text>
</comment>
<comment type="caution">
    <text evidence="6">The sequence shown here is derived from an EMBL/GenBank/DDBJ whole genome shotgun (WGS) entry which is preliminary data.</text>
</comment>
<evidence type="ECO:0000313" key="7">
    <source>
        <dbReference type="Proteomes" id="UP001606305"/>
    </source>
</evidence>
<dbReference type="RefSeq" id="WP_394490003.1">
    <property type="nucleotide sequence ID" value="NZ_JBIGIA010000015.1"/>
</dbReference>
<dbReference type="InterPro" id="IPR038488">
    <property type="entry name" value="Integrase_DNA-bd_sf"/>
</dbReference>
<protein>
    <submittedName>
        <fullName evidence="6">Tyrosine-type recombinase/integrase</fullName>
    </submittedName>
</protein>
<evidence type="ECO:0000259" key="5">
    <source>
        <dbReference type="PROSITE" id="PS51898"/>
    </source>
</evidence>
<accession>A0ABW7G9U9</accession>
<dbReference type="InterPro" id="IPR013762">
    <property type="entry name" value="Integrase-like_cat_sf"/>
</dbReference>
<keyword evidence="3" id="KW-0238">DNA-binding</keyword>
<dbReference type="PANTHER" id="PTHR30629:SF2">
    <property type="entry name" value="PROPHAGE INTEGRASE INTS-RELATED"/>
    <property type="match status" value="1"/>
</dbReference>
<dbReference type="InterPro" id="IPR050808">
    <property type="entry name" value="Phage_Integrase"/>
</dbReference>
<evidence type="ECO:0000313" key="6">
    <source>
        <dbReference type="EMBL" id="MFG6458733.1"/>
    </source>
</evidence>
<dbReference type="InterPro" id="IPR011010">
    <property type="entry name" value="DNA_brk_join_enz"/>
</dbReference>